<dbReference type="InterPro" id="IPR042003">
    <property type="entry name" value="Sortase_E"/>
</dbReference>
<comment type="caution">
    <text evidence="5">The sequence shown here is derived from an EMBL/GenBank/DDBJ whole genome shotgun (WGS) entry which is preliminary data.</text>
</comment>
<keyword evidence="1" id="KW-0378">Hydrolase</keyword>
<evidence type="ECO:0000256" key="2">
    <source>
        <dbReference type="PIRSR" id="PIRSR605754-1"/>
    </source>
</evidence>
<proteinExistence type="predicted"/>
<dbReference type="Proteomes" id="UP000230956">
    <property type="component" value="Unassembled WGS sequence"/>
</dbReference>
<keyword evidence="4" id="KW-0472">Membrane</keyword>
<evidence type="ECO:0000256" key="1">
    <source>
        <dbReference type="ARBA" id="ARBA00022801"/>
    </source>
</evidence>
<gene>
    <name evidence="5" type="ORF">COY37_11755</name>
</gene>
<dbReference type="AlphaFoldDB" id="A0A2M7T4N4"/>
<sequence>MGNRRESSNFNKTANIMLVIGLLLLAIPSGLWLYAHYYQLSEAKKWESTIKAGSTQTGKKHDNATKTAKNDPKKTDLTSLADRGVYSPGQDIAFLIIPKLNLRLSVIEGETWANLAKGPIHVSKTAKLGNNGTVLISGHRTMYSAPFHNLHELAPADKITIYTKRAVFTYEVAQIKQVMPDDWRDVTAKGEPRLILSTCDPIYSAARRLLIISRLIQASPLK</sequence>
<feature type="compositionally biased region" description="Basic and acidic residues" evidence="3">
    <location>
        <begin position="59"/>
        <end position="75"/>
    </location>
</feature>
<name>A0A2M7T4N4_9ACTN</name>
<protein>
    <recommendedName>
        <fullName evidence="7">Class E sortase</fullName>
    </recommendedName>
</protein>
<dbReference type="Gene3D" id="2.40.260.10">
    <property type="entry name" value="Sortase"/>
    <property type="match status" value="1"/>
</dbReference>
<organism evidence="5 6">
    <name type="scientific">Candidatus Aquicultor secundus</name>
    <dbReference type="NCBI Taxonomy" id="1973895"/>
    <lineage>
        <taxon>Bacteria</taxon>
        <taxon>Bacillati</taxon>
        <taxon>Actinomycetota</taxon>
        <taxon>Candidatus Aquicultoria</taxon>
        <taxon>Candidatus Aquicultorales</taxon>
        <taxon>Candidatus Aquicultoraceae</taxon>
        <taxon>Candidatus Aquicultor</taxon>
    </lineage>
</organism>
<accession>A0A2M7T4N4</accession>
<dbReference type="InterPro" id="IPR023365">
    <property type="entry name" value="Sortase_dom-sf"/>
</dbReference>
<evidence type="ECO:0000313" key="6">
    <source>
        <dbReference type="Proteomes" id="UP000230956"/>
    </source>
</evidence>
<dbReference type="GO" id="GO:0016787">
    <property type="term" value="F:hydrolase activity"/>
    <property type="evidence" value="ECO:0007669"/>
    <property type="project" value="UniProtKB-KW"/>
</dbReference>
<evidence type="ECO:0000256" key="4">
    <source>
        <dbReference type="SAM" id="Phobius"/>
    </source>
</evidence>
<feature type="region of interest" description="Disordered" evidence="3">
    <location>
        <begin position="53"/>
        <end position="75"/>
    </location>
</feature>
<dbReference type="NCBIfam" id="TIGR01076">
    <property type="entry name" value="sortase_fam"/>
    <property type="match status" value="1"/>
</dbReference>
<dbReference type="EMBL" id="PFNG01000275">
    <property type="protein sequence ID" value="PIZ34506.1"/>
    <property type="molecule type" value="Genomic_DNA"/>
</dbReference>
<dbReference type="InterPro" id="IPR005754">
    <property type="entry name" value="Sortase"/>
</dbReference>
<dbReference type="CDD" id="cd05830">
    <property type="entry name" value="Sortase_E"/>
    <property type="match status" value="1"/>
</dbReference>
<reference evidence="6" key="1">
    <citation type="submission" date="2017-09" db="EMBL/GenBank/DDBJ databases">
        <title>Depth-based differentiation of microbial function through sediment-hosted aquifers and enrichment of novel symbionts in the deep terrestrial subsurface.</title>
        <authorList>
            <person name="Probst A.J."/>
            <person name="Ladd B."/>
            <person name="Jarett J.K."/>
            <person name="Geller-Mcgrath D.E."/>
            <person name="Sieber C.M.K."/>
            <person name="Emerson J.B."/>
            <person name="Anantharaman K."/>
            <person name="Thomas B.C."/>
            <person name="Malmstrom R."/>
            <person name="Stieglmeier M."/>
            <person name="Klingl A."/>
            <person name="Woyke T."/>
            <person name="Ryan C.M."/>
            <person name="Banfield J.F."/>
        </authorList>
    </citation>
    <scope>NUCLEOTIDE SEQUENCE [LARGE SCALE GENOMIC DNA]</scope>
</reference>
<keyword evidence="4" id="KW-1133">Transmembrane helix</keyword>
<feature type="active site" description="Acyl-thioester intermediate" evidence="2">
    <location>
        <position position="199"/>
    </location>
</feature>
<feature type="active site" description="Proton donor/acceptor" evidence="2">
    <location>
        <position position="139"/>
    </location>
</feature>
<evidence type="ECO:0000256" key="3">
    <source>
        <dbReference type="SAM" id="MobiDB-lite"/>
    </source>
</evidence>
<dbReference type="SUPFAM" id="SSF63817">
    <property type="entry name" value="Sortase"/>
    <property type="match status" value="1"/>
</dbReference>
<feature type="transmembrane region" description="Helical" evidence="4">
    <location>
        <begin position="16"/>
        <end position="35"/>
    </location>
</feature>
<evidence type="ECO:0000313" key="5">
    <source>
        <dbReference type="EMBL" id="PIZ34506.1"/>
    </source>
</evidence>
<keyword evidence="4" id="KW-0812">Transmembrane</keyword>
<evidence type="ECO:0008006" key="7">
    <source>
        <dbReference type="Google" id="ProtNLM"/>
    </source>
</evidence>
<dbReference type="Pfam" id="PF04203">
    <property type="entry name" value="Sortase"/>
    <property type="match status" value="1"/>
</dbReference>
<dbReference type="RefSeq" id="WP_286977684.1">
    <property type="nucleotide sequence ID" value="NZ_PFNG01000275.1"/>
</dbReference>